<proteinExistence type="predicted"/>
<dbReference type="EMBL" id="CP045894">
    <property type="protein sequence ID" value="QQP54739.1"/>
    <property type="molecule type" value="Genomic_DNA"/>
</dbReference>
<accession>A0A7T8QTR8</accession>
<evidence type="ECO:0000313" key="1">
    <source>
        <dbReference type="EMBL" id="QQP54739.1"/>
    </source>
</evidence>
<keyword evidence="2" id="KW-1185">Reference proteome</keyword>
<name>A0A7T8QTR8_CALRO</name>
<dbReference type="Proteomes" id="UP000595437">
    <property type="component" value="Chromosome 5"/>
</dbReference>
<reference evidence="2" key="1">
    <citation type="submission" date="2021-01" db="EMBL/GenBank/DDBJ databases">
        <title>Caligus Genome Assembly.</title>
        <authorList>
            <person name="Gallardo-Escarate C."/>
        </authorList>
    </citation>
    <scope>NUCLEOTIDE SEQUENCE [LARGE SCALE GENOMIC DNA]</scope>
</reference>
<sequence>MELYPSSDFVRELSISRLRYRLPFPRLRPGGPQATHNVILTLVFWFPKG</sequence>
<gene>
    <name evidence="1" type="ORF">FKW44_007665</name>
</gene>
<organism evidence="1 2">
    <name type="scientific">Caligus rogercresseyi</name>
    <name type="common">Sea louse</name>
    <dbReference type="NCBI Taxonomy" id="217165"/>
    <lineage>
        <taxon>Eukaryota</taxon>
        <taxon>Metazoa</taxon>
        <taxon>Ecdysozoa</taxon>
        <taxon>Arthropoda</taxon>
        <taxon>Crustacea</taxon>
        <taxon>Multicrustacea</taxon>
        <taxon>Hexanauplia</taxon>
        <taxon>Copepoda</taxon>
        <taxon>Siphonostomatoida</taxon>
        <taxon>Caligidae</taxon>
        <taxon>Caligus</taxon>
    </lineage>
</organism>
<evidence type="ECO:0000313" key="2">
    <source>
        <dbReference type="Proteomes" id="UP000595437"/>
    </source>
</evidence>
<dbReference type="AlphaFoldDB" id="A0A7T8QTR8"/>
<protein>
    <submittedName>
        <fullName evidence="1">Uncharacterized protein</fullName>
    </submittedName>
</protein>